<reference evidence="2 3" key="1">
    <citation type="submission" date="2015-09" db="EMBL/GenBank/DDBJ databases">
        <title>Host preference determinants of Valsa canker pathogens revealed by comparative genomics.</title>
        <authorList>
            <person name="Yin Z."/>
            <person name="Huang L."/>
        </authorList>
    </citation>
    <scope>NUCLEOTIDE SEQUENCE [LARGE SCALE GENOMIC DNA]</scope>
    <source>
        <strain evidence="2 3">SXYLt</strain>
    </source>
</reference>
<feature type="compositionally biased region" description="Polar residues" evidence="1">
    <location>
        <begin position="35"/>
        <end position="60"/>
    </location>
</feature>
<dbReference type="InterPro" id="IPR052400">
    <property type="entry name" value="Zn2-C6_fungal_TF"/>
</dbReference>
<dbReference type="EMBL" id="LKEB01000003">
    <property type="protein sequence ID" value="ROW16940.1"/>
    <property type="molecule type" value="Genomic_DNA"/>
</dbReference>
<protein>
    <recommendedName>
        <fullName evidence="4">Transcription factor domain-containing protein</fullName>
    </recommendedName>
</protein>
<comment type="caution">
    <text evidence="2">The sequence shown here is derived from an EMBL/GenBank/DDBJ whole genome shotgun (WGS) entry which is preliminary data.</text>
</comment>
<evidence type="ECO:0000256" key="1">
    <source>
        <dbReference type="SAM" id="MobiDB-lite"/>
    </source>
</evidence>
<organism evidence="2 3">
    <name type="scientific">Cytospora leucostoma</name>
    <dbReference type="NCBI Taxonomy" id="1230097"/>
    <lineage>
        <taxon>Eukaryota</taxon>
        <taxon>Fungi</taxon>
        <taxon>Dikarya</taxon>
        <taxon>Ascomycota</taxon>
        <taxon>Pezizomycotina</taxon>
        <taxon>Sordariomycetes</taxon>
        <taxon>Sordariomycetidae</taxon>
        <taxon>Diaporthales</taxon>
        <taxon>Cytosporaceae</taxon>
        <taxon>Cytospora</taxon>
    </lineage>
</organism>
<accession>A0A423XKG6</accession>
<feature type="region of interest" description="Disordered" evidence="1">
    <location>
        <begin position="1"/>
        <end position="92"/>
    </location>
</feature>
<proteinExistence type="predicted"/>
<name>A0A423XKG6_9PEZI</name>
<evidence type="ECO:0000313" key="2">
    <source>
        <dbReference type="EMBL" id="ROW16940.1"/>
    </source>
</evidence>
<dbReference type="PANTHER" id="PTHR47657:SF7">
    <property type="entry name" value="STEROL REGULATORY ELEMENT-BINDING PROTEIN ECM22"/>
    <property type="match status" value="1"/>
</dbReference>
<evidence type="ECO:0000313" key="3">
    <source>
        <dbReference type="Proteomes" id="UP000285146"/>
    </source>
</evidence>
<dbReference type="InParanoid" id="A0A423XKG6"/>
<keyword evidence="3" id="KW-1185">Reference proteome</keyword>
<dbReference type="AlphaFoldDB" id="A0A423XKG6"/>
<dbReference type="GO" id="GO:0000981">
    <property type="term" value="F:DNA-binding transcription factor activity, RNA polymerase II-specific"/>
    <property type="evidence" value="ECO:0007669"/>
    <property type="project" value="TreeGrafter"/>
</dbReference>
<feature type="compositionally biased region" description="Basic residues" evidence="1">
    <location>
        <begin position="78"/>
        <end position="90"/>
    </location>
</feature>
<dbReference type="Proteomes" id="UP000285146">
    <property type="component" value="Unassembled WGS sequence"/>
</dbReference>
<dbReference type="PANTHER" id="PTHR47657">
    <property type="entry name" value="STEROL REGULATORY ELEMENT-BINDING PROTEIN ECM22"/>
    <property type="match status" value="1"/>
</dbReference>
<evidence type="ECO:0008006" key="4">
    <source>
        <dbReference type="Google" id="ProtNLM"/>
    </source>
</evidence>
<sequence>MYSALRDANTQGQLDHSTHSPRQGAGQYDFESTPEDTISNGSTGESSEHQSTVMLSNSIPQAIAPRGALPVRSDRAVRKSKAERRGHTKSRNGCFNCKTRRIKHKYLMHSILGLAASELIATDDSLAEAAIRHRLEAIKAIKRRLLACPNTTTTTTTTTPTIDYAEGNALIAACFALTFQSVFLEDGMAEHMAFIRGIVAVASRMAEAGVGFMFSNLRGRDQEALLRPHVERVVLPRSMAEWRGGAGAALEGLRPLCAGDGLKVRYLGLTVEIARGLCESSPYRAWKAVSDHYAWWMMLPQSEFARIIDPGDQVFMLLASHWIALKQIMSVITEVEKNISPQKEIETYTNRGMGTWLRWLNGQVRAEFAPYNRWPVWVQAQLERDPDFFGSAERGGKQIEPSLAGYAKPVR</sequence>
<dbReference type="OrthoDB" id="5229455at2759"/>
<gene>
    <name evidence="2" type="ORF">VPNG_01139</name>
</gene>